<feature type="domain" description="CCDC81-like prokaryotic HU" evidence="2">
    <location>
        <begin position="4"/>
        <end position="58"/>
    </location>
</feature>
<evidence type="ECO:0000259" key="2">
    <source>
        <dbReference type="Pfam" id="PF18174"/>
    </source>
</evidence>
<protein>
    <recommendedName>
        <fullName evidence="2">CCDC81-like prokaryotic HU domain-containing protein</fullName>
    </recommendedName>
</protein>
<accession>A0A1S9PGQ4</accession>
<dbReference type="AlphaFoldDB" id="A0A1S9PGQ4"/>
<dbReference type="STRING" id="1792845.BC343_26870"/>
<keyword evidence="1" id="KW-1133">Transmembrane helix</keyword>
<evidence type="ECO:0000256" key="1">
    <source>
        <dbReference type="SAM" id="Phobius"/>
    </source>
</evidence>
<organism evidence="3 4">
    <name type="scientific">Mucilaginibacter pedocola</name>
    <dbReference type="NCBI Taxonomy" id="1792845"/>
    <lineage>
        <taxon>Bacteria</taxon>
        <taxon>Pseudomonadati</taxon>
        <taxon>Bacteroidota</taxon>
        <taxon>Sphingobacteriia</taxon>
        <taxon>Sphingobacteriales</taxon>
        <taxon>Sphingobacteriaceae</taxon>
        <taxon>Mucilaginibacter</taxon>
    </lineage>
</organism>
<dbReference type="OrthoDB" id="653949at2"/>
<evidence type="ECO:0000313" key="3">
    <source>
        <dbReference type="EMBL" id="OOQ60146.1"/>
    </source>
</evidence>
<dbReference type="Proteomes" id="UP000189739">
    <property type="component" value="Unassembled WGS sequence"/>
</dbReference>
<sequence length="362" mass="40592">MDVGYYISELLGLHGDVNVPGLGYFAHTRVNGYYSDREGKFYPPGYSVQFDPQFLDNDDALAVHIAEKKKISVASSKYFTEKYVLGLKQQAAADEAQLADLGWFTMHNMQLLFKPNGVATTDPEFYGYPTISLKKLGRAKTINQQYQPEPETYTPEPAYQQPAYQEAPYVAPEYPEYVDQEQEEYLIALTRKKRRRTLIIFVLLTLLVTAVAVFMIKKYDAKAFNFSFGANAEKEEPQAEAPKIVMETVDTTARDSGKVIRNLEPDSVTQSSPAVKDTASLPRYELIVKNVKTNDEAGAAILDFRKKGIQAHVVTDLPGKLIHISVGMYPTQGLAIEAQNQYIANKTFKAKDIYVQSVKPKG</sequence>
<feature type="transmembrane region" description="Helical" evidence="1">
    <location>
        <begin position="198"/>
        <end position="216"/>
    </location>
</feature>
<evidence type="ECO:0000313" key="4">
    <source>
        <dbReference type="Proteomes" id="UP000189739"/>
    </source>
</evidence>
<name>A0A1S9PGQ4_9SPHI</name>
<gene>
    <name evidence="3" type="ORF">BC343_26870</name>
</gene>
<keyword evidence="4" id="KW-1185">Reference proteome</keyword>
<dbReference type="InterPro" id="IPR040495">
    <property type="entry name" value="HU-CCDC81_bac_1"/>
</dbReference>
<keyword evidence="1" id="KW-0812">Transmembrane</keyword>
<comment type="caution">
    <text evidence="3">The sequence shown here is derived from an EMBL/GenBank/DDBJ whole genome shotgun (WGS) entry which is preliminary data.</text>
</comment>
<keyword evidence="1" id="KW-0472">Membrane</keyword>
<reference evidence="3 4" key="1">
    <citation type="submission" date="2016-07" db="EMBL/GenBank/DDBJ databases">
        <title>Genomic analysis of zinc-resistant bacterium Mucilaginibacter pedocola TBZ30.</title>
        <authorList>
            <person name="Huang J."/>
            <person name="Tang J."/>
        </authorList>
    </citation>
    <scope>NUCLEOTIDE SEQUENCE [LARGE SCALE GENOMIC DNA]</scope>
    <source>
        <strain evidence="3 4">TBZ30</strain>
    </source>
</reference>
<dbReference type="RefSeq" id="WP_078347926.1">
    <property type="nucleotide sequence ID" value="NZ_MBTF01000009.1"/>
</dbReference>
<proteinExistence type="predicted"/>
<dbReference type="EMBL" id="MBTF01000009">
    <property type="protein sequence ID" value="OOQ60146.1"/>
    <property type="molecule type" value="Genomic_DNA"/>
</dbReference>
<dbReference type="Pfam" id="PF18174">
    <property type="entry name" value="HU-CCDC81_bac_1"/>
    <property type="match status" value="1"/>
</dbReference>